<accession>A0ACC2ML72</accession>
<reference evidence="1 2" key="1">
    <citation type="journal article" date="2022" name="Hortic Res">
        <title>A haplotype resolved chromosomal level avocado genome allows analysis of novel avocado genes.</title>
        <authorList>
            <person name="Nath O."/>
            <person name="Fletcher S.J."/>
            <person name="Hayward A."/>
            <person name="Shaw L.M."/>
            <person name="Masouleh A.K."/>
            <person name="Furtado A."/>
            <person name="Henry R.J."/>
            <person name="Mitter N."/>
        </authorList>
    </citation>
    <scope>NUCLEOTIDE SEQUENCE [LARGE SCALE GENOMIC DNA]</scope>
    <source>
        <strain evidence="2">cv. Hass</strain>
    </source>
</reference>
<proteinExistence type="predicted"/>
<dbReference type="EMBL" id="CM056810">
    <property type="protein sequence ID" value="KAJ8646248.1"/>
    <property type="molecule type" value="Genomic_DNA"/>
</dbReference>
<keyword evidence="2" id="KW-1185">Reference proteome</keyword>
<dbReference type="Proteomes" id="UP001234297">
    <property type="component" value="Chromosome 2"/>
</dbReference>
<sequence>MDLGSFYGDGSEAKLYGYSDSDWGGDQDERNSTTRYVLYLGTIAFTWVSKKQSIVALSTCEVEYVAASAAVCEAIWLRNLLEEFDHPQDESTTIHVDNKSAIELAKNPIHHGRSKHIDIGYHFIRDHVK</sequence>
<organism evidence="1 2">
    <name type="scientific">Persea americana</name>
    <name type="common">Avocado</name>
    <dbReference type="NCBI Taxonomy" id="3435"/>
    <lineage>
        <taxon>Eukaryota</taxon>
        <taxon>Viridiplantae</taxon>
        <taxon>Streptophyta</taxon>
        <taxon>Embryophyta</taxon>
        <taxon>Tracheophyta</taxon>
        <taxon>Spermatophyta</taxon>
        <taxon>Magnoliopsida</taxon>
        <taxon>Magnoliidae</taxon>
        <taxon>Laurales</taxon>
        <taxon>Lauraceae</taxon>
        <taxon>Persea</taxon>
    </lineage>
</organism>
<evidence type="ECO:0000313" key="1">
    <source>
        <dbReference type="EMBL" id="KAJ8646248.1"/>
    </source>
</evidence>
<evidence type="ECO:0000313" key="2">
    <source>
        <dbReference type="Proteomes" id="UP001234297"/>
    </source>
</evidence>
<gene>
    <name evidence="1" type="ORF">MRB53_007996</name>
</gene>
<protein>
    <submittedName>
        <fullName evidence="1">Uncharacterized protein</fullName>
    </submittedName>
</protein>
<comment type="caution">
    <text evidence="1">The sequence shown here is derived from an EMBL/GenBank/DDBJ whole genome shotgun (WGS) entry which is preliminary data.</text>
</comment>
<name>A0ACC2ML72_PERAE</name>